<evidence type="ECO:0000259" key="6">
    <source>
        <dbReference type="Pfam" id="PF02826"/>
    </source>
</evidence>
<sequence>MKVLANDGISKAGERALKEAGIEILDNRVAQDHVINFINDNNVDVLLVRSATKVKQDLIDACPGLKIIGRGGIGMDNIDVEYAKSKGIKIINTPTASSKSVAELVFGHFIALARFLHESNRLMPLEGETHFNAMKKSFSNAYELSGKTLGVIGFGSIGQEVVKIGIALGMKIQVLTRSPKTEILTLDFFDGQSVNFEITSTNDMDAFLKEADFISINTPKTNEYIIDTPQFEKMKDGVYIVNTARGGVMNEVALIDFIESGKVAGAALDVFENEPNPELPLLMNPALSLSPHVGGNTVDAQEKIGIELAEQIIKLQKETIR</sequence>
<gene>
    <name evidence="7" type="ORF">BBH99_15920</name>
    <name evidence="8" type="ORF">SAMN05444407_102338</name>
</gene>
<organism evidence="8 10">
    <name type="scientific">Chryseobacterium contaminans</name>
    <dbReference type="NCBI Taxonomy" id="1423959"/>
    <lineage>
        <taxon>Bacteria</taxon>
        <taxon>Pseudomonadati</taxon>
        <taxon>Bacteroidota</taxon>
        <taxon>Flavobacteriia</taxon>
        <taxon>Flavobacteriales</taxon>
        <taxon>Weeksellaceae</taxon>
        <taxon>Chryseobacterium group</taxon>
        <taxon>Chryseobacterium</taxon>
    </lineage>
</organism>
<name>A0A1M6Y3J4_9FLAO</name>
<evidence type="ECO:0000313" key="8">
    <source>
        <dbReference type="EMBL" id="SHL12840.1"/>
    </source>
</evidence>
<dbReference type="EMBL" id="MAYF01000012">
    <property type="protein sequence ID" value="OCA80364.1"/>
    <property type="molecule type" value="Genomic_DNA"/>
</dbReference>
<dbReference type="InterPro" id="IPR006139">
    <property type="entry name" value="D-isomer_2_OHA_DH_cat_dom"/>
</dbReference>
<reference evidence="7 9" key="1">
    <citation type="submission" date="2016-07" db="EMBL/GenBank/DDBJ databases">
        <authorList>
            <person name="Jeong J.-J."/>
            <person name="Kim D.W."/>
            <person name="Sang M.K."/>
            <person name="Choi I.-G."/>
            <person name="Kim K.D."/>
        </authorList>
    </citation>
    <scope>NUCLEOTIDE SEQUENCE [LARGE SCALE GENOMIC DNA]</scope>
    <source>
        <strain evidence="7 9">C-26</strain>
    </source>
</reference>
<dbReference type="CDD" id="cd05303">
    <property type="entry name" value="PGDH_2"/>
    <property type="match status" value="1"/>
</dbReference>
<proteinExistence type="inferred from homology"/>
<protein>
    <submittedName>
        <fullName evidence="7 8">3-phosphoglycerate dehydrogenase</fullName>
    </submittedName>
</protein>
<evidence type="ECO:0000313" key="10">
    <source>
        <dbReference type="Proteomes" id="UP000184069"/>
    </source>
</evidence>
<evidence type="ECO:0000256" key="4">
    <source>
        <dbReference type="RuleBase" id="RU003719"/>
    </source>
</evidence>
<dbReference type="GO" id="GO:0051287">
    <property type="term" value="F:NAD binding"/>
    <property type="evidence" value="ECO:0007669"/>
    <property type="project" value="InterPro"/>
</dbReference>
<reference evidence="8 10" key="2">
    <citation type="submission" date="2016-11" db="EMBL/GenBank/DDBJ databases">
        <authorList>
            <person name="Jaros S."/>
            <person name="Januszkiewicz K."/>
            <person name="Wedrychowicz H."/>
        </authorList>
    </citation>
    <scope>NUCLEOTIDE SEQUENCE [LARGE SCALE GENOMIC DNA]</scope>
    <source>
        <strain evidence="8 10">DSM 27621</strain>
    </source>
</reference>
<dbReference type="InterPro" id="IPR029753">
    <property type="entry name" value="D-isomer_DH_CS"/>
</dbReference>
<dbReference type="OrthoDB" id="9805416at2"/>
<evidence type="ECO:0000313" key="9">
    <source>
        <dbReference type="Proteomes" id="UP000093508"/>
    </source>
</evidence>
<evidence type="ECO:0000313" key="7">
    <source>
        <dbReference type="EMBL" id="OCA80364.1"/>
    </source>
</evidence>
<dbReference type="SUPFAM" id="SSF52283">
    <property type="entry name" value="Formate/glycerate dehydrogenase catalytic domain-like"/>
    <property type="match status" value="1"/>
</dbReference>
<keyword evidence="2 4" id="KW-0560">Oxidoreductase</keyword>
<dbReference type="Pfam" id="PF02826">
    <property type="entry name" value="2-Hacid_dh_C"/>
    <property type="match status" value="1"/>
</dbReference>
<dbReference type="Pfam" id="PF00389">
    <property type="entry name" value="2-Hacid_dh"/>
    <property type="match status" value="1"/>
</dbReference>
<dbReference type="EMBL" id="FRBM01000002">
    <property type="protein sequence ID" value="SHL12840.1"/>
    <property type="molecule type" value="Genomic_DNA"/>
</dbReference>
<dbReference type="PANTHER" id="PTHR43761">
    <property type="entry name" value="D-ISOMER SPECIFIC 2-HYDROXYACID DEHYDROGENASE FAMILY PROTEIN (AFU_ORTHOLOGUE AFUA_1G13630)"/>
    <property type="match status" value="1"/>
</dbReference>
<dbReference type="PROSITE" id="PS00671">
    <property type="entry name" value="D_2_HYDROXYACID_DH_3"/>
    <property type="match status" value="1"/>
</dbReference>
<feature type="domain" description="D-isomer specific 2-hydroxyacid dehydrogenase NAD-binding" evidence="6">
    <location>
        <begin position="107"/>
        <end position="294"/>
    </location>
</feature>
<keyword evidence="3" id="KW-0520">NAD</keyword>
<evidence type="ECO:0000256" key="2">
    <source>
        <dbReference type="ARBA" id="ARBA00023002"/>
    </source>
</evidence>
<dbReference type="AlphaFoldDB" id="A0A1M6Y3J4"/>
<dbReference type="PANTHER" id="PTHR43761:SF1">
    <property type="entry name" value="D-ISOMER SPECIFIC 2-HYDROXYACID DEHYDROGENASE CATALYTIC DOMAIN-CONTAINING PROTEIN-RELATED"/>
    <property type="match status" value="1"/>
</dbReference>
<dbReference type="STRING" id="1423959.SAMN05444407_102338"/>
<dbReference type="SUPFAM" id="SSF51735">
    <property type="entry name" value="NAD(P)-binding Rossmann-fold domains"/>
    <property type="match status" value="1"/>
</dbReference>
<dbReference type="Proteomes" id="UP000093508">
    <property type="component" value="Unassembled WGS sequence"/>
</dbReference>
<dbReference type="RefSeq" id="WP_066691047.1">
    <property type="nucleotide sequence ID" value="NZ_FRBM01000002.1"/>
</dbReference>
<accession>A0A1M6Y3J4</accession>
<dbReference type="Proteomes" id="UP000184069">
    <property type="component" value="Unassembled WGS sequence"/>
</dbReference>
<comment type="similarity">
    <text evidence="1 4">Belongs to the D-isomer specific 2-hydroxyacid dehydrogenase family.</text>
</comment>
<evidence type="ECO:0000259" key="5">
    <source>
        <dbReference type="Pfam" id="PF00389"/>
    </source>
</evidence>
<dbReference type="InterPro" id="IPR006140">
    <property type="entry name" value="D-isomer_DH_NAD-bd"/>
</dbReference>
<dbReference type="InterPro" id="IPR036291">
    <property type="entry name" value="NAD(P)-bd_dom_sf"/>
</dbReference>
<keyword evidence="9" id="KW-1185">Reference proteome</keyword>
<dbReference type="InterPro" id="IPR050418">
    <property type="entry name" value="D-iso_2-hydroxyacid_DH_PdxB"/>
</dbReference>
<evidence type="ECO:0000256" key="3">
    <source>
        <dbReference type="ARBA" id="ARBA00023027"/>
    </source>
</evidence>
<dbReference type="Gene3D" id="3.40.50.720">
    <property type="entry name" value="NAD(P)-binding Rossmann-like Domain"/>
    <property type="match status" value="2"/>
</dbReference>
<dbReference type="GO" id="GO:0016616">
    <property type="term" value="F:oxidoreductase activity, acting on the CH-OH group of donors, NAD or NADP as acceptor"/>
    <property type="evidence" value="ECO:0007669"/>
    <property type="project" value="InterPro"/>
</dbReference>
<feature type="domain" description="D-isomer specific 2-hydroxyacid dehydrogenase catalytic" evidence="5">
    <location>
        <begin position="13"/>
        <end position="316"/>
    </location>
</feature>
<evidence type="ECO:0000256" key="1">
    <source>
        <dbReference type="ARBA" id="ARBA00005854"/>
    </source>
</evidence>